<evidence type="ECO:0000256" key="6">
    <source>
        <dbReference type="SAM" id="MobiDB-lite"/>
    </source>
</evidence>
<dbReference type="GO" id="GO:0008270">
    <property type="term" value="F:zinc ion binding"/>
    <property type="evidence" value="ECO:0007669"/>
    <property type="project" value="UniProtKB-KW"/>
</dbReference>
<keyword evidence="8" id="KW-1185">Reference proteome</keyword>
<evidence type="ECO:0000256" key="2">
    <source>
        <dbReference type="ARBA" id="ARBA00022723"/>
    </source>
</evidence>
<dbReference type="Proteomes" id="UP000289738">
    <property type="component" value="Chromosome B05"/>
</dbReference>
<protein>
    <recommendedName>
        <fullName evidence="9">hAT-like transposase RNase-H fold domain-containing protein</fullName>
    </recommendedName>
</protein>
<evidence type="ECO:0000313" key="8">
    <source>
        <dbReference type="Proteomes" id="UP000289738"/>
    </source>
</evidence>
<proteinExistence type="predicted"/>
<keyword evidence="3" id="KW-0863">Zinc-finger</keyword>
<name>A0A444Z4V6_ARAHY</name>
<dbReference type="PANTHER" id="PTHR46481:SF10">
    <property type="entry name" value="ZINC FINGER BED DOMAIN-CONTAINING PROTEIN 39"/>
    <property type="match status" value="1"/>
</dbReference>
<keyword evidence="4" id="KW-0862">Zinc</keyword>
<gene>
    <name evidence="7" type="ORF">Ahy_B05g077134</name>
</gene>
<dbReference type="AlphaFoldDB" id="A0A444Z4V6"/>
<evidence type="ECO:0000256" key="5">
    <source>
        <dbReference type="ARBA" id="ARBA00023242"/>
    </source>
</evidence>
<evidence type="ECO:0008006" key="9">
    <source>
        <dbReference type="Google" id="ProtNLM"/>
    </source>
</evidence>
<dbReference type="PANTHER" id="PTHR46481">
    <property type="entry name" value="ZINC FINGER BED DOMAIN-CONTAINING PROTEIN 4"/>
    <property type="match status" value="1"/>
</dbReference>
<organism evidence="7 8">
    <name type="scientific">Arachis hypogaea</name>
    <name type="common">Peanut</name>
    <dbReference type="NCBI Taxonomy" id="3818"/>
    <lineage>
        <taxon>Eukaryota</taxon>
        <taxon>Viridiplantae</taxon>
        <taxon>Streptophyta</taxon>
        <taxon>Embryophyta</taxon>
        <taxon>Tracheophyta</taxon>
        <taxon>Spermatophyta</taxon>
        <taxon>Magnoliopsida</taxon>
        <taxon>eudicotyledons</taxon>
        <taxon>Gunneridae</taxon>
        <taxon>Pentapetalae</taxon>
        <taxon>rosids</taxon>
        <taxon>fabids</taxon>
        <taxon>Fabales</taxon>
        <taxon>Fabaceae</taxon>
        <taxon>Papilionoideae</taxon>
        <taxon>50 kb inversion clade</taxon>
        <taxon>dalbergioids sensu lato</taxon>
        <taxon>Dalbergieae</taxon>
        <taxon>Pterocarpus clade</taxon>
        <taxon>Arachis</taxon>
    </lineage>
</organism>
<keyword evidence="5" id="KW-0539">Nucleus</keyword>
<dbReference type="GO" id="GO:0005634">
    <property type="term" value="C:nucleus"/>
    <property type="evidence" value="ECO:0007669"/>
    <property type="project" value="UniProtKB-SubCell"/>
</dbReference>
<evidence type="ECO:0000313" key="7">
    <source>
        <dbReference type="EMBL" id="RYR09074.1"/>
    </source>
</evidence>
<reference evidence="7 8" key="1">
    <citation type="submission" date="2019-01" db="EMBL/GenBank/DDBJ databases">
        <title>Sequencing of cultivated peanut Arachis hypogaea provides insights into genome evolution and oil improvement.</title>
        <authorList>
            <person name="Chen X."/>
        </authorList>
    </citation>
    <scope>NUCLEOTIDE SEQUENCE [LARGE SCALE GENOMIC DNA]</scope>
    <source>
        <strain evidence="8">cv. Fuhuasheng</strain>
        <tissue evidence="7">Leaves</tissue>
    </source>
</reference>
<accession>A0A444Z4V6</accession>
<dbReference type="InterPro" id="IPR052035">
    <property type="entry name" value="ZnF_BED_domain_contain"/>
</dbReference>
<comment type="subcellular location">
    <subcellularLocation>
        <location evidence="1">Nucleus</location>
    </subcellularLocation>
</comment>
<sequence length="292" mass="33449">MRSHLKICISNPGSDRGKRQKTGTSPSPEVQVGRFDAEYAQEKLISIQGFKEYSAALQLGFNTFLHITLARDILMLYETKKVQLQKYFSKYGGRVCITVDNWSSCQNMAYMCLTVHFIDVDWKLQKRILNFCQVTGHTGEIMAQNKLNKILSLTVDNASSNDVGVMYLKKRLISWKSSVLNGEYLHMRCCAHILNLIVKDGLKDIDDSIAKIRDAVKYHQKAFELLEMQDKKIVEELNKGRGVPSIQDWDYAKSVLPFLEMFYDATLRISGSSYVTSNLYMKEVFALGRRIK</sequence>
<evidence type="ECO:0000256" key="3">
    <source>
        <dbReference type="ARBA" id="ARBA00022771"/>
    </source>
</evidence>
<dbReference type="EMBL" id="SDMP01000015">
    <property type="protein sequence ID" value="RYR09074.1"/>
    <property type="molecule type" value="Genomic_DNA"/>
</dbReference>
<keyword evidence="2" id="KW-0479">Metal-binding</keyword>
<dbReference type="STRING" id="3818.A0A444Z4V6"/>
<dbReference type="InterPro" id="IPR012337">
    <property type="entry name" value="RNaseH-like_sf"/>
</dbReference>
<evidence type="ECO:0000256" key="1">
    <source>
        <dbReference type="ARBA" id="ARBA00004123"/>
    </source>
</evidence>
<evidence type="ECO:0000256" key="4">
    <source>
        <dbReference type="ARBA" id="ARBA00022833"/>
    </source>
</evidence>
<comment type="caution">
    <text evidence="7">The sequence shown here is derived from an EMBL/GenBank/DDBJ whole genome shotgun (WGS) entry which is preliminary data.</text>
</comment>
<feature type="region of interest" description="Disordered" evidence="6">
    <location>
        <begin position="1"/>
        <end position="29"/>
    </location>
</feature>
<dbReference type="SUPFAM" id="SSF53098">
    <property type="entry name" value="Ribonuclease H-like"/>
    <property type="match status" value="1"/>
</dbReference>